<reference evidence="1 2" key="1">
    <citation type="submission" date="2020-08" db="EMBL/GenBank/DDBJ databases">
        <title>Genomic Encyclopedia of Type Strains, Phase IV (KMG-IV): sequencing the most valuable type-strain genomes for metagenomic binning, comparative biology and taxonomic classification.</title>
        <authorList>
            <person name="Goeker M."/>
        </authorList>
    </citation>
    <scope>NUCLEOTIDE SEQUENCE [LARGE SCALE GENOMIC DNA]</scope>
    <source>
        <strain evidence="1 2">DSM 45385</strain>
    </source>
</reference>
<comment type="caution">
    <text evidence="1">The sequence shown here is derived from an EMBL/GenBank/DDBJ whole genome shotgun (WGS) entry which is preliminary data.</text>
</comment>
<accession>A0A7W7ZWR9</accession>
<proteinExistence type="predicted"/>
<dbReference type="AlphaFoldDB" id="A0A7W7ZWR9"/>
<dbReference type="Proteomes" id="UP000568380">
    <property type="component" value="Unassembled WGS sequence"/>
</dbReference>
<sequence length="76" mass="8916">MGDREEIYLRVDPNDSLRDAYDDLFVRTQPGALEHREYLAGRYWIIFRDTGQTRDGTDGNIVRIFELTTKVVRTAH</sequence>
<gene>
    <name evidence="1" type="ORF">HNR40_000655</name>
</gene>
<name>A0A7W7ZWR9_9ACTN</name>
<evidence type="ECO:0000313" key="1">
    <source>
        <dbReference type="EMBL" id="MBB5075209.1"/>
    </source>
</evidence>
<protein>
    <submittedName>
        <fullName evidence="1">Uncharacterized protein</fullName>
    </submittedName>
</protein>
<evidence type="ECO:0000313" key="2">
    <source>
        <dbReference type="Proteomes" id="UP000568380"/>
    </source>
</evidence>
<keyword evidence="2" id="KW-1185">Reference proteome</keyword>
<dbReference type="EMBL" id="JACHIN010000001">
    <property type="protein sequence ID" value="MBB5075209.1"/>
    <property type="molecule type" value="Genomic_DNA"/>
</dbReference>
<organism evidence="1 2">
    <name type="scientific">Nonomuraea endophytica</name>
    <dbReference type="NCBI Taxonomy" id="714136"/>
    <lineage>
        <taxon>Bacteria</taxon>
        <taxon>Bacillati</taxon>
        <taxon>Actinomycetota</taxon>
        <taxon>Actinomycetes</taxon>
        <taxon>Streptosporangiales</taxon>
        <taxon>Streptosporangiaceae</taxon>
        <taxon>Nonomuraea</taxon>
    </lineage>
</organism>